<evidence type="ECO:0000313" key="2">
    <source>
        <dbReference type="Proteomes" id="UP000068447"/>
    </source>
</evidence>
<organism evidence="1 2">
    <name type="scientific">Lacimicrobium alkaliphilum</name>
    <dbReference type="NCBI Taxonomy" id="1526571"/>
    <lineage>
        <taxon>Bacteria</taxon>
        <taxon>Pseudomonadati</taxon>
        <taxon>Pseudomonadota</taxon>
        <taxon>Gammaproteobacteria</taxon>
        <taxon>Alteromonadales</taxon>
        <taxon>Alteromonadaceae</taxon>
        <taxon>Lacimicrobium</taxon>
    </lineage>
</organism>
<dbReference type="OrthoDB" id="6388459at2"/>
<dbReference type="EMBL" id="CP013650">
    <property type="protein sequence ID" value="ALS97748.1"/>
    <property type="molecule type" value="Genomic_DNA"/>
</dbReference>
<reference evidence="1 2" key="1">
    <citation type="submission" date="2015-12" db="EMBL/GenBank/DDBJ databases">
        <title>Complete genome of Lacimicrobium alkaliphilum KCTC 32984.</title>
        <authorList>
            <person name="Kim S.-G."/>
            <person name="Lee Y.-J."/>
        </authorList>
    </citation>
    <scope>NUCLEOTIDE SEQUENCE [LARGE SCALE GENOMIC DNA]</scope>
    <source>
        <strain evidence="1 2">YelD216</strain>
    </source>
</reference>
<sequence>MQHHHYILSLCQSLSQSGKTPSVALIKRHASHPLPLPEILAVLQKWKKNPNIELPKPRQAAVTPISTEQRLDKLEVRMDRLETLLEKLLDKKMRTDHTD</sequence>
<dbReference type="RefSeq" id="WP_062477468.1">
    <property type="nucleotide sequence ID" value="NZ_CP013650.1"/>
</dbReference>
<evidence type="ECO:0008006" key="3">
    <source>
        <dbReference type="Google" id="ProtNLM"/>
    </source>
</evidence>
<proteinExistence type="predicted"/>
<accession>A0A0U2Z5K8</accession>
<dbReference type="Proteomes" id="UP000068447">
    <property type="component" value="Chromosome"/>
</dbReference>
<name>A0A0U2Z5K8_9ALTE</name>
<protein>
    <recommendedName>
        <fullName evidence="3">KfrA N-terminal DNA-binding domain-containing protein</fullName>
    </recommendedName>
</protein>
<evidence type="ECO:0000313" key="1">
    <source>
        <dbReference type="EMBL" id="ALS97748.1"/>
    </source>
</evidence>
<dbReference type="AlphaFoldDB" id="A0A0U2Z5K8"/>
<dbReference type="KEGG" id="lal:AT746_05310"/>
<gene>
    <name evidence="1" type="ORF">AT746_05310</name>
</gene>
<keyword evidence="2" id="KW-1185">Reference proteome</keyword>